<name>A0ABR1FSY7_AURAN</name>
<accession>A0ABR1FSY7</accession>
<feature type="compositionally biased region" description="Low complexity" evidence="1">
    <location>
        <begin position="412"/>
        <end position="435"/>
    </location>
</feature>
<dbReference type="Proteomes" id="UP001363151">
    <property type="component" value="Unassembled WGS sequence"/>
</dbReference>
<gene>
    <name evidence="2" type="ORF">SO694_0023205</name>
</gene>
<dbReference type="SUPFAM" id="SSF51197">
    <property type="entry name" value="Clavaminate synthase-like"/>
    <property type="match status" value="1"/>
</dbReference>
<sequence>MGGSPLALRMVRGYFAACTIALAAGATHTQTIAIDGLVVDATWETGRDPNLIWAPVDAFLEIPADEPTRRLAAAHFCDEAKWEDDACEATVAAALAAAAAAGERFQVAHFGSFPLERVSEDHWGNPLDYDGDAALTAAFRRGTDFASRCAPRRAADTPAVRVAVVVTGELRLLDAAHLAKFQRDLAGTTVFVATHARFEAAARDLTAPERIVAADPAILEAELRARGVAQVARSRATYAPGEAAQAARDAEHNNTEVHGGFWQWALLDLALDAFWEDLAAFDVVVRTRADLDEHVPFPYADLRAAPGAIHCRSDFVFYGGPAEFSRAFDGARDRAEATFRPPRAPDGSPLYEPVDWDLVLASDLTGLKWWWLPLPVAVFGAGGAGPGATELSTRRFPYVRDATDDSDVAGRIPARARGGVPPRGRAPVGAAIDARPPGRERLARRRRRRRRRHPEENRRARARAAAAAAAAAAGAAAGAGCGDGDGGCVEAAVLRALLDANASAPPDAVAGEARAGAGDAAGLRAALATDGYAVVRRAATPAAVANITADLWDFLEARAPVARTRPASLRRISEPRGALRVAGLAHSDALWSARSATRVRDAYASLYGDDDLVTSFDGASALLSETARRPRPLAGSFLHTDGNADERAIQGMLLLTDQTAATGGFMAIRGSHAVHDALVDRHGDVNGGSWLMPVPNGDDALRGLDRVLVEADAGDLVLWDSRLAHAVHAPLRGAARRSPWDKAAVSRLSVFACMAPAAAATVADLERRLDAARRGAATGHWPVGGRAVALPDYDGYAGYDRAPPRAFSRVELELVVGRARARELLLSRRLYL</sequence>
<organism evidence="2 3">
    <name type="scientific">Aureococcus anophagefferens</name>
    <name type="common">Harmful bloom alga</name>
    <dbReference type="NCBI Taxonomy" id="44056"/>
    <lineage>
        <taxon>Eukaryota</taxon>
        <taxon>Sar</taxon>
        <taxon>Stramenopiles</taxon>
        <taxon>Ochrophyta</taxon>
        <taxon>Pelagophyceae</taxon>
        <taxon>Pelagomonadales</taxon>
        <taxon>Pelagomonadaceae</taxon>
        <taxon>Aureococcus</taxon>
    </lineage>
</organism>
<comment type="caution">
    <text evidence="2">The sequence shown here is derived from an EMBL/GenBank/DDBJ whole genome shotgun (WGS) entry which is preliminary data.</text>
</comment>
<evidence type="ECO:0000313" key="3">
    <source>
        <dbReference type="Proteomes" id="UP001363151"/>
    </source>
</evidence>
<reference evidence="2 3" key="1">
    <citation type="submission" date="2024-03" db="EMBL/GenBank/DDBJ databases">
        <title>Aureococcus anophagefferens CCMP1851 and Kratosvirus quantuckense: Draft genome of a second virus-susceptible host strain in the model system.</title>
        <authorList>
            <person name="Chase E."/>
            <person name="Truchon A.R."/>
            <person name="Schepens W."/>
            <person name="Wilhelm S.W."/>
        </authorList>
    </citation>
    <scope>NUCLEOTIDE SEQUENCE [LARGE SCALE GENOMIC DNA]</scope>
    <source>
        <strain evidence="2 3">CCMP1851</strain>
    </source>
</reference>
<evidence type="ECO:0000313" key="2">
    <source>
        <dbReference type="EMBL" id="KAK7237781.1"/>
    </source>
</evidence>
<feature type="compositionally biased region" description="Basic residues" evidence="1">
    <location>
        <begin position="442"/>
        <end position="452"/>
    </location>
</feature>
<keyword evidence="2" id="KW-0560">Oxidoreductase</keyword>
<dbReference type="GO" id="GO:0051213">
    <property type="term" value="F:dioxygenase activity"/>
    <property type="evidence" value="ECO:0007669"/>
    <property type="project" value="UniProtKB-KW"/>
</dbReference>
<dbReference type="InterPro" id="IPR008775">
    <property type="entry name" value="Phytyl_CoA_dOase-like"/>
</dbReference>
<dbReference type="EMBL" id="JBBJCI010000234">
    <property type="protein sequence ID" value="KAK7237781.1"/>
    <property type="molecule type" value="Genomic_DNA"/>
</dbReference>
<keyword evidence="3" id="KW-1185">Reference proteome</keyword>
<dbReference type="PANTHER" id="PTHR31630:SF6">
    <property type="entry name" value="PHYTANOYL-COA DIOXYGENASE-RELATED"/>
    <property type="match status" value="1"/>
</dbReference>
<evidence type="ECO:0000256" key="1">
    <source>
        <dbReference type="SAM" id="MobiDB-lite"/>
    </source>
</evidence>
<protein>
    <submittedName>
        <fullName evidence="2">Phytanoyl-CoA dioxygenase</fullName>
    </submittedName>
</protein>
<dbReference type="Pfam" id="PF05721">
    <property type="entry name" value="PhyH"/>
    <property type="match status" value="1"/>
</dbReference>
<dbReference type="Gene3D" id="2.60.120.620">
    <property type="entry name" value="q2cbj1_9rhob like domain"/>
    <property type="match status" value="1"/>
</dbReference>
<feature type="region of interest" description="Disordered" evidence="1">
    <location>
        <begin position="412"/>
        <end position="462"/>
    </location>
</feature>
<keyword evidence="2" id="KW-0223">Dioxygenase</keyword>
<dbReference type="PANTHER" id="PTHR31630">
    <property type="entry name" value="PHYTANOYL-COA DIOXYGENASE-RELATED-RELATED"/>
    <property type="match status" value="1"/>
</dbReference>
<proteinExistence type="predicted"/>